<sequence length="213" mass="24328">MFNKVSVLVDNNSWILVYAEQLVDELIARGITAALYRNQADIPKGDVCFLLGCTQLVIEDVLARNKYNLVVHESALPQGKGFAPMAWQIIAGQHIIPVSLIEASTEVDSGDIWLQENIVLTGNELCREWRAMQGEISVRLALRFVDQYEQLSPTPQQGKESFYPRRTPLDSELDPRLSLNELMPLLRTVDNQNYPAFFYYNGQKFRLEIHKDD</sequence>
<proteinExistence type="predicted"/>
<dbReference type="Pfam" id="PF00551">
    <property type="entry name" value="Formyl_trans_N"/>
    <property type="match status" value="1"/>
</dbReference>
<dbReference type="OrthoDB" id="9802815at2"/>
<evidence type="ECO:0000259" key="1">
    <source>
        <dbReference type="Pfam" id="PF00551"/>
    </source>
</evidence>
<evidence type="ECO:0000313" key="2">
    <source>
        <dbReference type="EMBL" id="REL34818.1"/>
    </source>
</evidence>
<reference evidence="2 3" key="1">
    <citation type="submission" date="2018-08" db="EMBL/GenBank/DDBJ databases">
        <title>Thalassotalea euphylliae genome.</title>
        <authorList>
            <person name="Summers S."/>
            <person name="Rice S.A."/>
            <person name="Freckelton M.L."/>
            <person name="Nedved B.T."/>
            <person name="Hadfield M.G."/>
        </authorList>
    </citation>
    <scope>NUCLEOTIDE SEQUENCE [LARGE SCALE GENOMIC DNA]</scope>
    <source>
        <strain evidence="2 3">H2</strain>
    </source>
</reference>
<dbReference type="Gene3D" id="3.40.50.12230">
    <property type="match status" value="1"/>
</dbReference>
<comment type="caution">
    <text evidence="2">The sequence shown here is derived from an EMBL/GenBank/DDBJ whole genome shotgun (WGS) entry which is preliminary data.</text>
</comment>
<feature type="domain" description="Formyl transferase N-terminal" evidence="1">
    <location>
        <begin position="44"/>
        <end position="119"/>
    </location>
</feature>
<dbReference type="InterPro" id="IPR002376">
    <property type="entry name" value="Formyl_transf_N"/>
</dbReference>
<organism evidence="2 3">
    <name type="scientific">Thalassotalea euphylliae</name>
    <dbReference type="NCBI Taxonomy" id="1655234"/>
    <lineage>
        <taxon>Bacteria</taxon>
        <taxon>Pseudomonadati</taxon>
        <taxon>Pseudomonadota</taxon>
        <taxon>Gammaproteobacteria</taxon>
        <taxon>Alteromonadales</taxon>
        <taxon>Colwelliaceae</taxon>
        <taxon>Thalassotalea</taxon>
    </lineage>
</organism>
<accession>A0A3E0UCU5</accession>
<dbReference type="SUPFAM" id="SSF53328">
    <property type="entry name" value="Formyltransferase"/>
    <property type="match status" value="1"/>
</dbReference>
<dbReference type="Proteomes" id="UP000256999">
    <property type="component" value="Unassembled WGS sequence"/>
</dbReference>
<evidence type="ECO:0000313" key="3">
    <source>
        <dbReference type="Proteomes" id="UP000256999"/>
    </source>
</evidence>
<dbReference type="GO" id="GO:0016740">
    <property type="term" value="F:transferase activity"/>
    <property type="evidence" value="ECO:0007669"/>
    <property type="project" value="UniProtKB-KW"/>
</dbReference>
<dbReference type="RefSeq" id="WP_115999493.1">
    <property type="nucleotide sequence ID" value="NZ_QUOV01000001.1"/>
</dbReference>
<protein>
    <submittedName>
        <fullName evidence="2">Methionyl-tRNA formyltransferase</fullName>
    </submittedName>
</protein>
<dbReference type="AlphaFoldDB" id="A0A3E0UCU5"/>
<dbReference type="InterPro" id="IPR036477">
    <property type="entry name" value="Formyl_transf_N_sf"/>
</dbReference>
<dbReference type="EMBL" id="QUOV01000001">
    <property type="protein sequence ID" value="REL34818.1"/>
    <property type="molecule type" value="Genomic_DNA"/>
</dbReference>
<gene>
    <name evidence="2" type="ORF">DXX92_05285</name>
</gene>
<keyword evidence="2" id="KW-0808">Transferase</keyword>
<name>A0A3E0UCU5_9GAMM</name>